<dbReference type="AlphaFoldDB" id="S7RLK9"/>
<gene>
    <name evidence="3" type="ORF">GLOTRDRAFT_44756</name>
</gene>
<dbReference type="GeneID" id="19306302"/>
<reference evidence="3 4" key="1">
    <citation type="journal article" date="2012" name="Science">
        <title>The Paleozoic origin of enzymatic lignin decomposition reconstructed from 31 fungal genomes.</title>
        <authorList>
            <person name="Floudas D."/>
            <person name="Binder M."/>
            <person name="Riley R."/>
            <person name="Barry K."/>
            <person name="Blanchette R.A."/>
            <person name="Henrissat B."/>
            <person name="Martinez A.T."/>
            <person name="Otillar R."/>
            <person name="Spatafora J.W."/>
            <person name="Yadav J.S."/>
            <person name="Aerts A."/>
            <person name="Benoit I."/>
            <person name="Boyd A."/>
            <person name="Carlson A."/>
            <person name="Copeland A."/>
            <person name="Coutinho P.M."/>
            <person name="de Vries R.P."/>
            <person name="Ferreira P."/>
            <person name="Findley K."/>
            <person name="Foster B."/>
            <person name="Gaskell J."/>
            <person name="Glotzer D."/>
            <person name="Gorecki P."/>
            <person name="Heitman J."/>
            <person name="Hesse C."/>
            <person name="Hori C."/>
            <person name="Igarashi K."/>
            <person name="Jurgens J.A."/>
            <person name="Kallen N."/>
            <person name="Kersten P."/>
            <person name="Kohler A."/>
            <person name="Kuees U."/>
            <person name="Kumar T.K.A."/>
            <person name="Kuo A."/>
            <person name="LaButti K."/>
            <person name="Larrondo L.F."/>
            <person name="Lindquist E."/>
            <person name="Ling A."/>
            <person name="Lombard V."/>
            <person name="Lucas S."/>
            <person name="Lundell T."/>
            <person name="Martin R."/>
            <person name="McLaughlin D.J."/>
            <person name="Morgenstern I."/>
            <person name="Morin E."/>
            <person name="Murat C."/>
            <person name="Nagy L.G."/>
            <person name="Nolan M."/>
            <person name="Ohm R.A."/>
            <person name="Patyshakuliyeva A."/>
            <person name="Rokas A."/>
            <person name="Ruiz-Duenas F.J."/>
            <person name="Sabat G."/>
            <person name="Salamov A."/>
            <person name="Samejima M."/>
            <person name="Schmutz J."/>
            <person name="Slot J.C."/>
            <person name="St John F."/>
            <person name="Stenlid J."/>
            <person name="Sun H."/>
            <person name="Sun S."/>
            <person name="Syed K."/>
            <person name="Tsang A."/>
            <person name="Wiebenga A."/>
            <person name="Young D."/>
            <person name="Pisabarro A."/>
            <person name="Eastwood D.C."/>
            <person name="Martin F."/>
            <person name="Cullen D."/>
            <person name="Grigoriev I.V."/>
            <person name="Hibbett D.S."/>
        </authorList>
    </citation>
    <scope>NUCLEOTIDE SEQUENCE [LARGE SCALE GENOMIC DNA]</scope>
    <source>
        <strain evidence="3 4">ATCC 11539</strain>
    </source>
</reference>
<dbReference type="SUPFAM" id="SSF52047">
    <property type="entry name" value="RNI-like"/>
    <property type="match status" value="1"/>
</dbReference>
<dbReference type="Gene3D" id="3.80.10.10">
    <property type="entry name" value="Ribonuclease Inhibitor"/>
    <property type="match status" value="1"/>
</dbReference>
<keyword evidence="1" id="KW-0175">Coiled coil</keyword>
<dbReference type="RefSeq" id="XP_007867706.1">
    <property type="nucleotide sequence ID" value="XM_007869515.1"/>
</dbReference>
<organism evidence="3 4">
    <name type="scientific">Gloeophyllum trabeum (strain ATCC 11539 / FP-39264 / Madison 617)</name>
    <name type="common">Brown rot fungus</name>
    <dbReference type="NCBI Taxonomy" id="670483"/>
    <lineage>
        <taxon>Eukaryota</taxon>
        <taxon>Fungi</taxon>
        <taxon>Dikarya</taxon>
        <taxon>Basidiomycota</taxon>
        <taxon>Agaricomycotina</taxon>
        <taxon>Agaricomycetes</taxon>
        <taxon>Gloeophyllales</taxon>
        <taxon>Gloeophyllaceae</taxon>
        <taxon>Gloeophyllum</taxon>
    </lineage>
</organism>
<name>S7RLK9_GLOTA</name>
<dbReference type="OMA" id="VEQMHRW"/>
<feature type="coiled-coil region" evidence="1">
    <location>
        <begin position="22"/>
        <end position="74"/>
    </location>
</feature>
<dbReference type="KEGG" id="gtr:GLOTRDRAFT_44756"/>
<feature type="region of interest" description="Disordered" evidence="2">
    <location>
        <begin position="184"/>
        <end position="211"/>
    </location>
</feature>
<evidence type="ECO:0000313" key="3">
    <source>
        <dbReference type="EMBL" id="EPQ53554.1"/>
    </source>
</evidence>
<dbReference type="Proteomes" id="UP000030669">
    <property type="component" value="Unassembled WGS sequence"/>
</dbReference>
<evidence type="ECO:0000256" key="1">
    <source>
        <dbReference type="SAM" id="Coils"/>
    </source>
</evidence>
<dbReference type="InterPro" id="IPR032675">
    <property type="entry name" value="LRR_dom_sf"/>
</dbReference>
<evidence type="ECO:0000313" key="4">
    <source>
        <dbReference type="Proteomes" id="UP000030669"/>
    </source>
</evidence>
<evidence type="ECO:0000256" key="2">
    <source>
        <dbReference type="SAM" id="MobiDB-lite"/>
    </source>
</evidence>
<dbReference type="HOGENOM" id="CLU_007608_0_0_1"/>
<dbReference type="OrthoDB" id="3208947at2759"/>
<dbReference type="eggNOG" id="ENOG502SM3W">
    <property type="taxonomic scope" value="Eukaryota"/>
</dbReference>
<sequence>MSPQNPSEPPTESARQDARRCLDEKEKTLGDIEAQLESTQHHLQRVVAELRAGIDQLELERSQLQHEIAEAKSTLAPVWRLPRELLREIFLVQCEEVPGHAWIRLVTDETTSPDVLRLWLERAGPTIPLDIEIYLRAQRTPLAPYRSRSPSPIPSFAPPQADPAGAVTYVHGAAGGGPIQVIPIPQGPVHPTHPGSPPPTPSTARGRSRGRHDDHWGHIAFFYLVEQIHRWERFLFRFDKHFTSISALKSINKNAPLLKEFEVSCANPGFFGDWTWIATDINAPVRFTRLQALTLQYIPFHWSSPILRHNLTSLSIRALPNPLSLDRILGIITANPALEKLALHFNQVLPPVLPLNMATLVHLKDLTLGGHHHFSILADHLITPSLTRLALDIEARDPIEDTITNLLARSNNPPLTHFALAYANSGSYYFSGSIVSWGFLADLPFLKSLKVGGAAFETFLMTLASPDEDHNNQWICPGLTTLGLKSCHGHQDGLGKLVQLIDARNPEGGGVGPVHAGVSPARLKKLEILECVPLGQDIVSWLKRRVDRVIWAEPPYDRASGVQGEYLDY</sequence>
<keyword evidence="4" id="KW-1185">Reference proteome</keyword>
<proteinExistence type="predicted"/>
<feature type="compositionally biased region" description="Low complexity" evidence="2">
    <location>
        <begin position="184"/>
        <end position="193"/>
    </location>
</feature>
<dbReference type="EMBL" id="KB469305">
    <property type="protein sequence ID" value="EPQ53554.1"/>
    <property type="molecule type" value="Genomic_DNA"/>
</dbReference>
<accession>S7RLK9</accession>
<dbReference type="STRING" id="670483.S7RLK9"/>
<protein>
    <submittedName>
        <fullName evidence="3">Uncharacterized protein</fullName>
    </submittedName>
</protein>